<name>A0A165HI23_XYLHT</name>
<feature type="transmembrane region" description="Helical" evidence="1">
    <location>
        <begin position="12"/>
        <end position="35"/>
    </location>
</feature>
<dbReference type="Proteomes" id="UP000076632">
    <property type="component" value="Unassembled WGS sequence"/>
</dbReference>
<keyword evidence="1" id="KW-0472">Membrane</keyword>
<dbReference type="EMBL" id="KV407457">
    <property type="protein sequence ID" value="KZF23551.1"/>
    <property type="molecule type" value="Genomic_DNA"/>
</dbReference>
<dbReference type="RefSeq" id="XP_018189106.1">
    <property type="nucleotide sequence ID" value="XM_018328976.1"/>
</dbReference>
<keyword evidence="3" id="KW-1185">Reference proteome</keyword>
<sequence>MLLRAESALYPMCWILSKLSCLILFHLLIFCLYLYHFDFFFGAITLSNWERERYMFDPRHLFFPLFFSRNWSRCLLVVEIPLCLDILLSYSTLLLSISFHPVLVLPLGLHFSPSVRLP</sequence>
<organism evidence="2 3">
    <name type="scientific">Xylona heveae (strain CBS 132557 / TC161)</name>
    <dbReference type="NCBI Taxonomy" id="1328760"/>
    <lineage>
        <taxon>Eukaryota</taxon>
        <taxon>Fungi</taxon>
        <taxon>Dikarya</taxon>
        <taxon>Ascomycota</taxon>
        <taxon>Pezizomycotina</taxon>
        <taxon>Xylonomycetes</taxon>
        <taxon>Xylonales</taxon>
        <taxon>Xylonaceae</taxon>
        <taxon>Xylona</taxon>
    </lineage>
</organism>
<dbReference type="InParanoid" id="A0A165HI23"/>
<protein>
    <submittedName>
        <fullName evidence="2">Uncharacterized protein</fullName>
    </submittedName>
</protein>
<dbReference type="GeneID" id="28894113"/>
<evidence type="ECO:0000313" key="3">
    <source>
        <dbReference type="Proteomes" id="UP000076632"/>
    </source>
</evidence>
<dbReference type="AlphaFoldDB" id="A0A165HI23"/>
<evidence type="ECO:0000256" key="1">
    <source>
        <dbReference type="SAM" id="Phobius"/>
    </source>
</evidence>
<keyword evidence="1" id="KW-1133">Transmembrane helix</keyword>
<evidence type="ECO:0000313" key="2">
    <source>
        <dbReference type="EMBL" id="KZF23551.1"/>
    </source>
</evidence>
<keyword evidence="1" id="KW-0812">Transmembrane</keyword>
<gene>
    <name evidence="2" type="ORF">L228DRAFT_119534</name>
</gene>
<accession>A0A165HI23</accession>
<proteinExistence type="predicted"/>
<reference evidence="2 3" key="1">
    <citation type="journal article" date="2016" name="Fungal Biol.">
        <title>The genome of Xylona heveae provides a window into fungal endophytism.</title>
        <authorList>
            <person name="Gazis R."/>
            <person name="Kuo A."/>
            <person name="Riley R."/>
            <person name="LaButti K."/>
            <person name="Lipzen A."/>
            <person name="Lin J."/>
            <person name="Amirebrahimi M."/>
            <person name="Hesse C.N."/>
            <person name="Spatafora J.W."/>
            <person name="Henrissat B."/>
            <person name="Hainaut M."/>
            <person name="Grigoriev I.V."/>
            <person name="Hibbett D.S."/>
        </authorList>
    </citation>
    <scope>NUCLEOTIDE SEQUENCE [LARGE SCALE GENOMIC DNA]</scope>
    <source>
        <strain evidence="2 3">TC161</strain>
    </source>
</reference>